<proteinExistence type="predicted"/>
<dbReference type="OrthoDB" id="326099at2157"/>
<dbReference type="Proteomes" id="UP000198397">
    <property type="component" value="Unassembled WGS sequence"/>
</dbReference>
<dbReference type="Gene3D" id="2.60.40.10">
    <property type="entry name" value="Immunoglobulins"/>
    <property type="match status" value="2"/>
</dbReference>
<dbReference type="InterPro" id="IPR022409">
    <property type="entry name" value="PKD/Chitinase_dom"/>
</dbReference>
<name>A0A238YAH9_HALVU</name>
<protein>
    <submittedName>
        <fullName evidence="3">PGF-pre-PGF domain-containing protein</fullName>
    </submittedName>
</protein>
<dbReference type="RefSeq" id="WP_179213704.1">
    <property type="nucleotide sequence ID" value="NZ_FZNQ01000035.1"/>
</dbReference>
<dbReference type="InterPro" id="IPR000601">
    <property type="entry name" value="PKD_dom"/>
</dbReference>
<evidence type="ECO:0000259" key="2">
    <source>
        <dbReference type="PROSITE" id="PS50093"/>
    </source>
</evidence>
<dbReference type="InterPro" id="IPR035986">
    <property type="entry name" value="PKD_dom_sf"/>
</dbReference>
<keyword evidence="4" id="KW-1185">Reference proteome</keyword>
<evidence type="ECO:0000313" key="4">
    <source>
        <dbReference type="Proteomes" id="UP000198397"/>
    </source>
</evidence>
<feature type="domain" description="PKD" evidence="2">
    <location>
        <begin position="144"/>
        <end position="195"/>
    </location>
</feature>
<evidence type="ECO:0000313" key="3">
    <source>
        <dbReference type="EMBL" id="SNR67962.1"/>
    </source>
</evidence>
<sequence>MQSGSTVAEDEAIINDAEVTNVQFDQDAAAASGEPVTVTETDTTFSGQRSTVGSTGSAVTDATRVTEAVSVTPSDESATGGEVELAASRTLIEQTEAETDDVAVGHFTGDGWELLSTEVSIRDDRLIARAETDSFSPFAVFIKPDVEYTWEFPDGTIKTGQEVDHAFSEPGEQLVKLTVTDALGQSATAEQPVIVDDIPVATPTVSETAASGDEQVEVTLESDIKNEVGAVDLTWEFPDGTTATGAEATHVLEHGEHVVTVIAVDEYGGQSRTEITVGVGPTGFLEEATNEVGILVTVLVSLSALTGLVITYRMVNWRAFLIWCRRTPRITTLKGPKVDFTNQQLEIGELRAIDCSRSLTQLTVQLRTGGGRAGRPNEDVVFQTEILLSSGSGLRDGVDEYVAVPEQLMMPPNVTGDPTKSYVIRVEAENAAGQTDEAWTHPFTSERGPQQVAARTDGSSGRVDRSGLLGSGTHD</sequence>
<reference evidence="3 4" key="1">
    <citation type="submission" date="2017-06" db="EMBL/GenBank/DDBJ databases">
        <authorList>
            <person name="Kim H.J."/>
            <person name="Triplett B.A."/>
        </authorList>
    </citation>
    <scope>NUCLEOTIDE SEQUENCE [LARGE SCALE GENOMIC DNA]</scope>
    <source>
        <strain evidence="3 4">DSM 8800</strain>
    </source>
</reference>
<dbReference type="SMART" id="SM00089">
    <property type="entry name" value="PKD"/>
    <property type="match status" value="2"/>
</dbReference>
<dbReference type="InterPro" id="IPR013783">
    <property type="entry name" value="Ig-like_fold"/>
</dbReference>
<dbReference type="EMBL" id="FZNQ01000035">
    <property type="protein sequence ID" value="SNR67962.1"/>
    <property type="molecule type" value="Genomic_DNA"/>
</dbReference>
<dbReference type="SUPFAM" id="SSF49299">
    <property type="entry name" value="PKD domain"/>
    <property type="match status" value="2"/>
</dbReference>
<dbReference type="Pfam" id="PF18911">
    <property type="entry name" value="PKD_4"/>
    <property type="match status" value="2"/>
</dbReference>
<dbReference type="AlphaFoldDB" id="A0A238YAH9"/>
<feature type="region of interest" description="Disordered" evidence="1">
    <location>
        <begin position="433"/>
        <end position="475"/>
    </location>
</feature>
<accession>A0A238YAH9</accession>
<dbReference type="CDD" id="cd00146">
    <property type="entry name" value="PKD"/>
    <property type="match status" value="1"/>
</dbReference>
<organism evidence="3 4">
    <name type="scientific">Halorubrum vacuolatum</name>
    <name type="common">Natronobacterium vacuolatum</name>
    <dbReference type="NCBI Taxonomy" id="63740"/>
    <lineage>
        <taxon>Archaea</taxon>
        <taxon>Methanobacteriati</taxon>
        <taxon>Methanobacteriota</taxon>
        <taxon>Stenosarchaea group</taxon>
        <taxon>Halobacteria</taxon>
        <taxon>Halobacteriales</taxon>
        <taxon>Haloferacaceae</taxon>
        <taxon>Halorubrum</taxon>
    </lineage>
</organism>
<dbReference type="PROSITE" id="PS50093">
    <property type="entry name" value="PKD"/>
    <property type="match status" value="1"/>
</dbReference>
<evidence type="ECO:0000256" key="1">
    <source>
        <dbReference type="SAM" id="MobiDB-lite"/>
    </source>
</evidence>
<gene>
    <name evidence="3" type="ORF">SAMN06264855_1358</name>
</gene>